<comment type="catalytic activity">
    <reaction evidence="13">
        <text>L-alpha-aminoacyl-L-lysine(out) = L-alpha-aminoacyl-L-lysine(in)</text>
        <dbReference type="Rhea" id="RHEA:79383"/>
        <dbReference type="ChEBI" id="CHEBI:229966"/>
    </reaction>
</comment>
<evidence type="ECO:0000256" key="12">
    <source>
        <dbReference type="ARBA" id="ARBA00044891"/>
    </source>
</evidence>
<feature type="transmembrane region" description="Helical" evidence="25">
    <location>
        <begin position="109"/>
        <end position="127"/>
    </location>
</feature>
<evidence type="ECO:0000256" key="13">
    <source>
        <dbReference type="ARBA" id="ARBA00044893"/>
    </source>
</evidence>
<dbReference type="InterPro" id="IPR036259">
    <property type="entry name" value="MFS_trans_sf"/>
</dbReference>
<evidence type="ECO:0000256" key="6">
    <source>
        <dbReference type="ARBA" id="ARBA00023136"/>
    </source>
</evidence>
<comment type="catalytic activity">
    <reaction evidence="19">
        <text>L-alanyl-L-lysine(out) = L-alanyl-L-lysine(in)</text>
        <dbReference type="Rhea" id="RHEA:79415"/>
        <dbReference type="ChEBI" id="CHEBI:192470"/>
    </reaction>
</comment>
<evidence type="ECO:0000256" key="14">
    <source>
        <dbReference type="ARBA" id="ARBA00044898"/>
    </source>
</evidence>
<evidence type="ECO:0000256" key="22">
    <source>
        <dbReference type="ARBA" id="ARBA00045018"/>
    </source>
</evidence>
<dbReference type="Gene3D" id="1.20.1250.20">
    <property type="entry name" value="MFS general substrate transporter like domains"/>
    <property type="match status" value="2"/>
</dbReference>
<keyword evidence="7" id="KW-0458">Lysosome</keyword>
<dbReference type="InterPro" id="IPR011701">
    <property type="entry name" value="MFS"/>
</dbReference>
<evidence type="ECO:0000256" key="16">
    <source>
        <dbReference type="ARBA" id="ARBA00044900"/>
    </source>
</evidence>
<dbReference type="Proteomes" id="UP001204439">
    <property type="component" value="Unassembled WGS sequence"/>
</dbReference>
<evidence type="ECO:0000256" key="11">
    <source>
        <dbReference type="ARBA" id="ARBA00044884"/>
    </source>
</evidence>
<dbReference type="EMBL" id="JAMXLT020000003">
    <property type="protein sequence ID" value="MDW8547828.1"/>
    <property type="molecule type" value="Genomic_DNA"/>
</dbReference>
<dbReference type="Pfam" id="PF07690">
    <property type="entry name" value="MFS_1"/>
    <property type="match status" value="1"/>
</dbReference>
<feature type="transmembrane region" description="Helical" evidence="25">
    <location>
        <begin position="134"/>
        <end position="150"/>
    </location>
</feature>
<dbReference type="SUPFAM" id="SSF103473">
    <property type="entry name" value="MFS general substrate transporter"/>
    <property type="match status" value="1"/>
</dbReference>
<evidence type="ECO:0000256" key="23">
    <source>
        <dbReference type="ARBA" id="ARBA00045709"/>
    </source>
</evidence>
<evidence type="ECO:0000256" key="1">
    <source>
        <dbReference type="ARBA" id="ARBA00004155"/>
    </source>
</evidence>
<organism evidence="27 28">
    <name type="scientific">Epilithonimonas ginsengisoli</name>
    <dbReference type="NCBI Taxonomy" id="1245592"/>
    <lineage>
        <taxon>Bacteria</taxon>
        <taxon>Pseudomonadati</taxon>
        <taxon>Bacteroidota</taxon>
        <taxon>Flavobacteriia</taxon>
        <taxon>Flavobacteriales</taxon>
        <taxon>Weeksellaceae</taxon>
        <taxon>Chryseobacterium group</taxon>
        <taxon>Epilithonimonas</taxon>
    </lineage>
</organism>
<feature type="transmembrane region" description="Helical" evidence="25">
    <location>
        <begin position="51"/>
        <end position="73"/>
    </location>
</feature>
<feature type="transmembrane region" description="Helical" evidence="25">
    <location>
        <begin position="342"/>
        <end position="361"/>
    </location>
</feature>
<evidence type="ECO:0000259" key="26">
    <source>
        <dbReference type="PROSITE" id="PS50850"/>
    </source>
</evidence>
<evidence type="ECO:0000313" key="28">
    <source>
        <dbReference type="Proteomes" id="UP001204439"/>
    </source>
</evidence>
<evidence type="ECO:0000256" key="15">
    <source>
        <dbReference type="ARBA" id="ARBA00044899"/>
    </source>
</evidence>
<feature type="transmembrane region" description="Helical" evidence="25">
    <location>
        <begin position="218"/>
        <end position="239"/>
    </location>
</feature>
<evidence type="ECO:0000256" key="4">
    <source>
        <dbReference type="ARBA" id="ARBA00022692"/>
    </source>
</evidence>
<feature type="transmembrane region" description="Helical" evidence="25">
    <location>
        <begin position="381"/>
        <end position="400"/>
    </location>
</feature>
<evidence type="ECO:0000256" key="7">
    <source>
        <dbReference type="ARBA" id="ARBA00023228"/>
    </source>
</evidence>
<keyword evidence="5 25" id="KW-1133">Transmembrane helix</keyword>
<evidence type="ECO:0000256" key="9">
    <source>
        <dbReference type="ARBA" id="ARBA00044878"/>
    </source>
</evidence>
<comment type="catalytic activity">
    <reaction evidence="18">
        <text>L-histidyl-L-alpha-amino acid(out) = L-histidyl-L-alpha-amino acid(in)</text>
        <dbReference type="Rhea" id="RHEA:79379"/>
        <dbReference type="ChEBI" id="CHEBI:229964"/>
    </reaction>
</comment>
<comment type="catalytic activity">
    <reaction evidence="8">
        <text>L-lysyl-L-alanine(out) = L-lysyl-L-alanine(in)</text>
        <dbReference type="Rhea" id="RHEA:79399"/>
        <dbReference type="ChEBI" id="CHEBI:229954"/>
    </reaction>
</comment>
<dbReference type="PANTHER" id="PTHR23512">
    <property type="entry name" value="MAJOR FACILITATOR SUPERFAMILY DOMAIN-CONTAINING PROTEIN 1"/>
    <property type="match status" value="1"/>
</dbReference>
<name>A0ABU4JDT1_9FLAO</name>
<evidence type="ECO:0000256" key="5">
    <source>
        <dbReference type="ARBA" id="ARBA00022989"/>
    </source>
</evidence>
<comment type="function">
    <text evidence="23">Lysosomal dipeptide uniporter that selectively exports lysine, arginine or histidine-containing dipeptides with a net positive charge from the lysosome lumen into the cytosol. Could play a role in a specific type of protein O-glycosylation indirectly regulating macrophages migration and tissue invasion. Also essential for liver homeostasis.</text>
</comment>
<evidence type="ECO:0000256" key="3">
    <source>
        <dbReference type="ARBA" id="ARBA00022448"/>
    </source>
</evidence>
<comment type="catalytic activity">
    <reaction evidence="15">
        <text>L-arginyl-L-alpha-amino acid(out) = L-arginyl-L-alpha-amino acid(in)</text>
        <dbReference type="Rhea" id="RHEA:79371"/>
        <dbReference type="ChEBI" id="CHEBI:84315"/>
    </reaction>
</comment>
<comment type="subcellular location">
    <subcellularLocation>
        <location evidence="1">Lysosome membrane</location>
        <topology evidence="1">Multi-pass membrane protein</topology>
    </subcellularLocation>
</comment>
<comment type="similarity">
    <text evidence="2">Belongs to the major facilitator superfamily.</text>
</comment>
<comment type="catalytic activity">
    <reaction evidence="20">
        <text>L-lysyl-glycine(out) = L-lysyl-glycine(in)</text>
        <dbReference type="Rhea" id="RHEA:79407"/>
        <dbReference type="ChEBI" id="CHEBI:191202"/>
    </reaction>
</comment>
<feature type="transmembrane region" description="Helical" evidence="25">
    <location>
        <begin position="283"/>
        <end position="303"/>
    </location>
</feature>
<comment type="subunit">
    <text evidence="24">Homodimer. Interacts with lysosomal protein GLMP (via lumenal domain); the interaction starts while both proteins are still in the endoplasmic reticulum and is required for stabilization of MFSD1 in lysosomes but has no direct effect on its targeting to lysosomes or transporter activity.</text>
</comment>
<protein>
    <recommendedName>
        <fullName evidence="21">Lysosomal dipeptide transporter MFSD1</fullName>
    </recommendedName>
    <alternativeName>
        <fullName evidence="22">Major facilitator superfamily domain-containing protein 1</fullName>
    </alternativeName>
</protein>
<feature type="transmembrane region" description="Helical" evidence="25">
    <location>
        <begin position="12"/>
        <end position="31"/>
    </location>
</feature>
<evidence type="ECO:0000256" key="18">
    <source>
        <dbReference type="ARBA" id="ARBA00044912"/>
    </source>
</evidence>
<feature type="transmembrane region" description="Helical" evidence="25">
    <location>
        <begin position="170"/>
        <end position="188"/>
    </location>
</feature>
<evidence type="ECO:0000256" key="2">
    <source>
        <dbReference type="ARBA" id="ARBA00008335"/>
    </source>
</evidence>
<dbReference type="CDD" id="cd06174">
    <property type="entry name" value="MFS"/>
    <property type="match status" value="1"/>
</dbReference>
<comment type="catalytic activity">
    <reaction evidence="12">
        <text>L-lysyl-L-alpha-amino acid(out) = L-lysyl-L-alpha-amino acid(in)</text>
        <dbReference type="Rhea" id="RHEA:79387"/>
        <dbReference type="ChEBI" id="CHEBI:229965"/>
    </reaction>
</comment>
<comment type="caution">
    <text evidence="27">The sequence shown here is derived from an EMBL/GenBank/DDBJ whole genome shotgun (WGS) entry which is preliminary data.</text>
</comment>
<comment type="catalytic activity">
    <reaction evidence="10">
        <text>L-alpha-aminoacyl-L-arginine(out) = L-alpha-aminoacyl-L-arginine(in)</text>
        <dbReference type="Rhea" id="RHEA:79367"/>
        <dbReference type="ChEBI" id="CHEBI:229968"/>
    </reaction>
</comment>
<gene>
    <name evidence="27" type="ORF">NG800_002820</name>
</gene>
<comment type="catalytic activity">
    <reaction evidence="14">
        <text>L-aspartyl-L-lysine(out) = L-aspartyl-L-lysine(in)</text>
        <dbReference type="Rhea" id="RHEA:79411"/>
        <dbReference type="ChEBI" id="CHEBI:229953"/>
    </reaction>
</comment>
<sequence length="414" mass="44278">MKTETSFIKNPFFISWVLALIFYALEYAVRSSPSVMISHLENSYSVNSTEVSSLASAYYISYSITSLAAGLFLDRLGARKPVFFGILVLATGCLLFGGSNYIVGYTGRLLQGMGSAMAFPAAVYIAVKAFSGKNLATAIGITQTLGMLGGSAGQKLSNTYLTNGNSVHSIWIIFGISSLILALLAFLFTPKSEPGEKIEKQKNFLDNYKIIFGNPQSYLSGLVSGFLFAPTTIFAMIWGVDFLQKSRGLSQESATVACALVPIGWAIGCPLLGWIADKIKRRIPVIVGGALIMILSLLQIAYLPSLIPVNISLLLMGIGSGAAMIPYSIIKEVNPDKVKGSATGAINFLTFGVTTLLAPLFSSLYGSKLTASLDSNSLLQHSLLFFVIGITCAIIITIFLRETGNLKPEDTSSN</sequence>
<dbReference type="InterPro" id="IPR052187">
    <property type="entry name" value="MFSD1"/>
</dbReference>
<feature type="domain" description="Major facilitator superfamily (MFS) profile" evidence="26">
    <location>
        <begin position="12"/>
        <end position="405"/>
    </location>
</feature>
<comment type="catalytic activity">
    <reaction evidence="16">
        <text>L-lysyl-L-lysine(out) = L-lysyl-L-lysine(in)</text>
        <dbReference type="Rhea" id="RHEA:79403"/>
        <dbReference type="ChEBI" id="CHEBI:229956"/>
    </reaction>
</comment>
<dbReference type="InterPro" id="IPR020846">
    <property type="entry name" value="MFS_dom"/>
</dbReference>
<evidence type="ECO:0000256" key="21">
    <source>
        <dbReference type="ARBA" id="ARBA00044985"/>
    </source>
</evidence>
<accession>A0ABU4JDT1</accession>
<feature type="transmembrane region" description="Helical" evidence="25">
    <location>
        <begin position="309"/>
        <end position="330"/>
    </location>
</feature>
<keyword evidence="4 25" id="KW-0812">Transmembrane</keyword>
<evidence type="ECO:0000256" key="8">
    <source>
        <dbReference type="ARBA" id="ARBA00044876"/>
    </source>
</evidence>
<evidence type="ECO:0000256" key="25">
    <source>
        <dbReference type="SAM" id="Phobius"/>
    </source>
</evidence>
<keyword evidence="3" id="KW-0813">Transport</keyword>
<dbReference type="PROSITE" id="PS50850">
    <property type="entry name" value="MFS"/>
    <property type="match status" value="1"/>
</dbReference>
<evidence type="ECO:0000256" key="19">
    <source>
        <dbReference type="ARBA" id="ARBA00044919"/>
    </source>
</evidence>
<feature type="transmembrane region" description="Helical" evidence="25">
    <location>
        <begin position="254"/>
        <end position="276"/>
    </location>
</feature>
<dbReference type="RefSeq" id="WP_063969092.1">
    <property type="nucleotide sequence ID" value="NZ_JAMXLT020000003.1"/>
</dbReference>
<evidence type="ECO:0000256" key="10">
    <source>
        <dbReference type="ARBA" id="ARBA00044881"/>
    </source>
</evidence>
<comment type="catalytic activity">
    <reaction evidence="9">
        <text>L-histidyl-glycine(out) = L-histidyl-glycine(in)</text>
        <dbReference type="Rhea" id="RHEA:79395"/>
        <dbReference type="ChEBI" id="CHEBI:229957"/>
    </reaction>
</comment>
<proteinExistence type="inferred from homology"/>
<comment type="catalytic activity">
    <reaction evidence="17">
        <text>L-arginyl-glycine(out) = L-arginyl-glycine(in)</text>
        <dbReference type="Rhea" id="RHEA:79391"/>
        <dbReference type="ChEBI" id="CHEBI:229955"/>
    </reaction>
</comment>
<evidence type="ECO:0000256" key="20">
    <source>
        <dbReference type="ARBA" id="ARBA00044924"/>
    </source>
</evidence>
<keyword evidence="28" id="KW-1185">Reference proteome</keyword>
<evidence type="ECO:0000256" key="17">
    <source>
        <dbReference type="ARBA" id="ARBA00044903"/>
    </source>
</evidence>
<evidence type="ECO:0000313" key="27">
    <source>
        <dbReference type="EMBL" id="MDW8547828.1"/>
    </source>
</evidence>
<dbReference type="PANTHER" id="PTHR23512:SF3">
    <property type="entry name" value="MAJOR FACILITATOR SUPERFAMILY DOMAIN-CONTAINING PROTEIN 1"/>
    <property type="match status" value="1"/>
</dbReference>
<evidence type="ECO:0000256" key="24">
    <source>
        <dbReference type="ARBA" id="ARBA00046376"/>
    </source>
</evidence>
<comment type="catalytic activity">
    <reaction evidence="11">
        <text>L-alpha-aminoacyl-L-histidine(out) = L-alpha-aminoacyl-L-histidine(in)</text>
        <dbReference type="Rhea" id="RHEA:79375"/>
        <dbReference type="ChEBI" id="CHEBI:229967"/>
    </reaction>
</comment>
<keyword evidence="6 25" id="KW-0472">Membrane</keyword>
<feature type="transmembrane region" description="Helical" evidence="25">
    <location>
        <begin position="82"/>
        <end position="103"/>
    </location>
</feature>
<reference evidence="27 28" key="1">
    <citation type="submission" date="2023-11" db="EMBL/GenBank/DDBJ databases">
        <title>First isolation, identification, and characterization of non-pathogenic Epilithonimonas ginsengisoli isolated from diseased farmed rainbow trout (Oncorhynchus mykiss) in Chile.</title>
        <authorList>
            <person name="Miranda C.D."/>
            <person name="Irgang R."/>
            <person name="Concha C."/>
            <person name="Rojas R."/>
            <person name="Avendano R."/>
        </authorList>
    </citation>
    <scope>NUCLEOTIDE SEQUENCE [LARGE SCALE GENOMIC DNA]</scope>
    <source>
        <strain evidence="27 28">FP99</strain>
    </source>
</reference>